<dbReference type="InterPro" id="IPR001005">
    <property type="entry name" value="SANT/Myb"/>
</dbReference>
<proteinExistence type="predicted"/>
<dbReference type="Gene3D" id="1.10.10.60">
    <property type="entry name" value="Homeodomain-like"/>
    <property type="match status" value="1"/>
</dbReference>
<dbReference type="Proteomes" id="UP000828251">
    <property type="component" value="Unassembled WGS sequence"/>
</dbReference>
<dbReference type="PROSITE" id="PS50090">
    <property type="entry name" value="MYB_LIKE"/>
    <property type="match status" value="1"/>
</dbReference>
<comment type="caution">
    <text evidence="2">The sequence shown here is derived from an EMBL/GenBank/DDBJ whole genome shotgun (WGS) entry which is preliminary data.</text>
</comment>
<name>A0A9D3U9I7_9ROSI</name>
<organism evidence="2 3">
    <name type="scientific">Gossypium stocksii</name>
    <dbReference type="NCBI Taxonomy" id="47602"/>
    <lineage>
        <taxon>Eukaryota</taxon>
        <taxon>Viridiplantae</taxon>
        <taxon>Streptophyta</taxon>
        <taxon>Embryophyta</taxon>
        <taxon>Tracheophyta</taxon>
        <taxon>Spermatophyta</taxon>
        <taxon>Magnoliopsida</taxon>
        <taxon>eudicotyledons</taxon>
        <taxon>Gunneridae</taxon>
        <taxon>Pentapetalae</taxon>
        <taxon>rosids</taxon>
        <taxon>malvids</taxon>
        <taxon>Malvales</taxon>
        <taxon>Malvaceae</taxon>
        <taxon>Malvoideae</taxon>
        <taxon>Gossypium</taxon>
    </lineage>
</organism>
<evidence type="ECO:0000313" key="3">
    <source>
        <dbReference type="Proteomes" id="UP000828251"/>
    </source>
</evidence>
<gene>
    <name evidence="2" type="ORF">J1N35_044514</name>
</gene>
<feature type="domain" description="Myb-like" evidence="1">
    <location>
        <begin position="4"/>
        <end position="46"/>
    </location>
</feature>
<reference evidence="2 3" key="1">
    <citation type="journal article" date="2021" name="Plant Biotechnol. J.">
        <title>Multi-omics assisted identification of the key and species-specific regulatory components of drought-tolerant mechanisms in Gossypium stocksii.</title>
        <authorList>
            <person name="Yu D."/>
            <person name="Ke L."/>
            <person name="Zhang D."/>
            <person name="Wu Y."/>
            <person name="Sun Y."/>
            <person name="Mei J."/>
            <person name="Sun J."/>
            <person name="Sun Y."/>
        </authorList>
    </citation>
    <scope>NUCLEOTIDE SEQUENCE [LARGE SCALE GENOMIC DNA]</scope>
    <source>
        <strain evidence="3">cv. E1</strain>
        <tissue evidence="2">Leaf</tissue>
    </source>
</reference>
<dbReference type="SUPFAM" id="SSF46689">
    <property type="entry name" value="Homeodomain-like"/>
    <property type="match status" value="1"/>
</dbReference>
<dbReference type="AlphaFoldDB" id="A0A9D3U9I7"/>
<evidence type="ECO:0000313" key="2">
    <source>
        <dbReference type="EMBL" id="KAH1032340.1"/>
    </source>
</evidence>
<dbReference type="CDD" id="cd00167">
    <property type="entry name" value="SANT"/>
    <property type="match status" value="1"/>
</dbReference>
<keyword evidence="3" id="KW-1185">Reference proteome</keyword>
<accession>A0A9D3U9I7</accession>
<evidence type="ECO:0000259" key="1">
    <source>
        <dbReference type="PROSITE" id="PS50090"/>
    </source>
</evidence>
<sequence>MVRQPYLKKGTWSRDEDRKLIAYITRYGIWNWNECPDFLGCKDQGRVADYASKLQQGRRRNPNRLIYLHKTLGN</sequence>
<feature type="non-terminal residue" evidence="2">
    <location>
        <position position="74"/>
    </location>
</feature>
<dbReference type="InterPro" id="IPR009057">
    <property type="entry name" value="Homeodomain-like_sf"/>
</dbReference>
<protein>
    <recommendedName>
        <fullName evidence="1">Myb-like domain-containing protein</fullName>
    </recommendedName>
</protein>
<dbReference type="EMBL" id="JAIQCV010000013">
    <property type="protein sequence ID" value="KAH1032340.1"/>
    <property type="molecule type" value="Genomic_DNA"/>
</dbReference>
<dbReference type="OrthoDB" id="2143914at2759"/>